<evidence type="ECO:0000313" key="2">
    <source>
        <dbReference type="Proteomes" id="UP000219068"/>
    </source>
</evidence>
<evidence type="ECO:0000313" key="1">
    <source>
        <dbReference type="EMBL" id="SOC30523.1"/>
    </source>
</evidence>
<protein>
    <submittedName>
        <fullName evidence="1">Uncharacterized protein</fullName>
    </submittedName>
</protein>
<sequence length="158" mass="17509">MGTIVSAEVMFHAPFTILVIWGEGENVNVDLSGLIAYDPTFVVFTQNPSAFHDLAVSDGGIEWGNGLKISSECLRVMADEQQAVSAADLLWRLQSRFELTNGQLAHALGYQESQIKNFKSGRAQMSHAVLVTIRAMLREPHILYARMGLSAMKMGRRR</sequence>
<accession>A0A285U290</accession>
<dbReference type="InterPro" id="IPR036782">
    <property type="entry name" value="NE0471-like_N"/>
</dbReference>
<dbReference type="Gene3D" id="3.30.2020.10">
    <property type="entry name" value="NE0471-like N-terminal domain"/>
    <property type="match status" value="1"/>
</dbReference>
<dbReference type="SUPFAM" id="SSF143880">
    <property type="entry name" value="NE0471 N-terminal domain-like"/>
    <property type="match status" value="1"/>
</dbReference>
<reference evidence="1 2" key="1">
    <citation type="submission" date="2017-08" db="EMBL/GenBank/DDBJ databases">
        <authorList>
            <person name="de Groot N.N."/>
        </authorList>
    </citation>
    <scope>NUCLEOTIDE SEQUENCE [LARGE SCALE GENOMIC DNA]</scope>
    <source>
        <strain evidence="1 2">USBA 78</strain>
    </source>
</reference>
<dbReference type="InterPro" id="IPR010982">
    <property type="entry name" value="Lambda_DNA-bd_dom_sf"/>
</dbReference>
<dbReference type="EMBL" id="OBMM01000009">
    <property type="protein sequence ID" value="SOC30523.1"/>
    <property type="molecule type" value="Genomic_DNA"/>
</dbReference>
<dbReference type="GO" id="GO:0003677">
    <property type="term" value="F:DNA binding"/>
    <property type="evidence" value="ECO:0007669"/>
    <property type="project" value="InterPro"/>
</dbReference>
<gene>
    <name evidence="1" type="ORF">SAMN05428964_10974</name>
</gene>
<proteinExistence type="predicted"/>
<organism evidence="1 2">
    <name type="scientific">Thalassospira xiamenensis</name>
    <dbReference type="NCBI Taxonomy" id="220697"/>
    <lineage>
        <taxon>Bacteria</taxon>
        <taxon>Pseudomonadati</taxon>
        <taxon>Pseudomonadota</taxon>
        <taxon>Alphaproteobacteria</taxon>
        <taxon>Rhodospirillales</taxon>
        <taxon>Thalassospiraceae</taxon>
        <taxon>Thalassospira</taxon>
    </lineage>
</organism>
<dbReference type="AlphaFoldDB" id="A0A285U290"/>
<dbReference type="SUPFAM" id="SSF47413">
    <property type="entry name" value="lambda repressor-like DNA-binding domains"/>
    <property type="match status" value="1"/>
</dbReference>
<name>A0A285U290_9PROT</name>
<dbReference type="Proteomes" id="UP000219068">
    <property type="component" value="Unassembled WGS sequence"/>
</dbReference>